<feature type="compositionally biased region" description="Polar residues" evidence="1">
    <location>
        <begin position="42"/>
        <end position="55"/>
    </location>
</feature>
<protein>
    <submittedName>
        <fullName evidence="3">25445_t:CDS:1</fullName>
    </submittedName>
</protein>
<feature type="region of interest" description="Disordered" evidence="1">
    <location>
        <begin position="40"/>
        <end position="107"/>
    </location>
</feature>
<comment type="caution">
    <text evidence="3">The sequence shown here is derived from an EMBL/GenBank/DDBJ whole genome shotgun (WGS) entry which is preliminary data.</text>
</comment>
<dbReference type="EMBL" id="CAJVQB010004786">
    <property type="protein sequence ID" value="CAG8645599.1"/>
    <property type="molecule type" value="Genomic_DNA"/>
</dbReference>
<gene>
    <name evidence="3" type="ORF">GMARGA_LOCUS9079</name>
</gene>
<evidence type="ECO:0000256" key="2">
    <source>
        <dbReference type="SAM" id="Phobius"/>
    </source>
</evidence>
<reference evidence="3 4" key="1">
    <citation type="submission" date="2021-06" db="EMBL/GenBank/DDBJ databases">
        <authorList>
            <person name="Kallberg Y."/>
            <person name="Tangrot J."/>
            <person name="Rosling A."/>
        </authorList>
    </citation>
    <scope>NUCLEOTIDE SEQUENCE [LARGE SCALE GENOMIC DNA]</scope>
    <source>
        <strain evidence="3 4">120-4 pot B 10/14</strain>
    </source>
</reference>
<keyword evidence="2" id="KW-0812">Transmembrane</keyword>
<keyword evidence="2" id="KW-0472">Membrane</keyword>
<organism evidence="3 4">
    <name type="scientific">Gigaspora margarita</name>
    <dbReference type="NCBI Taxonomy" id="4874"/>
    <lineage>
        <taxon>Eukaryota</taxon>
        <taxon>Fungi</taxon>
        <taxon>Fungi incertae sedis</taxon>
        <taxon>Mucoromycota</taxon>
        <taxon>Glomeromycotina</taxon>
        <taxon>Glomeromycetes</taxon>
        <taxon>Diversisporales</taxon>
        <taxon>Gigasporaceae</taxon>
        <taxon>Gigaspora</taxon>
    </lineage>
</organism>
<accession>A0ABN7UR42</accession>
<sequence>MNYQKIKILLINKISVKFAEQGIDTSQNLLDKEVIDKEKEINSSQDKITSLQNDLTAKDSELTNKEKQIKDLEQQPANPQNLPPPLSNNEKSHPPVIPPEPLPDKNLDKQLREKDQIIKSLQAKNQKIVIGIVVVILLGCGVLVLLPVLKKYLKTRRRVRK</sequence>
<evidence type="ECO:0000256" key="1">
    <source>
        <dbReference type="SAM" id="MobiDB-lite"/>
    </source>
</evidence>
<evidence type="ECO:0000313" key="3">
    <source>
        <dbReference type="EMBL" id="CAG8645599.1"/>
    </source>
</evidence>
<proteinExistence type="predicted"/>
<dbReference type="Proteomes" id="UP000789901">
    <property type="component" value="Unassembled WGS sequence"/>
</dbReference>
<keyword evidence="2" id="KW-1133">Transmembrane helix</keyword>
<evidence type="ECO:0000313" key="4">
    <source>
        <dbReference type="Proteomes" id="UP000789901"/>
    </source>
</evidence>
<keyword evidence="4" id="KW-1185">Reference proteome</keyword>
<name>A0ABN7UR42_GIGMA</name>
<feature type="compositionally biased region" description="Basic and acidic residues" evidence="1">
    <location>
        <begin position="56"/>
        <end position="73"/>
    </location>
</feature>
<feature type="transmembrane region" description="Helical" evidence="2">
    <location>
        <begin position="128"/>
        <end position="149"/>
    </location>
</feature>